<dbReference type="SUPFAM" id="SSF55031">
    <property type="entry name" value="Bacterial exopeptidase dimerisation domain"/>
    <property type="match status" value="1"/>
</dbReference>
<evidence type="ECO:0000259" key="18">
    <source>
        <dbReference type="Pfam" id="PF07687"/>
    </source>
</evidence>
<proteinExistence type="inferred from homology"/>
<protein>
    <recommendedName>
        <fullName evidence="13">Cytosol non-specific dipeptidase</fullName>
        <ecNumber evidence="10">3.4.13.18</ecNumber>
    </recommendedName>
    <alternativeName>
        <fullName evidence="16">Aminoacyl-histidine dipeptidase</fullName>
    </alternativeName>
    <alternativeName>
        <fullName evidence="15">Beta-alanyl-histidine dipeptidase</fullName>
    </alternativeName>
    <alternativeName>
        <fullName evidence="14">Carnosinase</fullName>
    </alternativeName>
    <alternativeName>
        <fullName evidence="11">Peptidase D</fullName>
    </alternativeName>
    <alternativeName>
        <fullName evidence="17">Xaa-His dipeptidase</fullName>
    </alternativeName>
</protein>
<organism evidence="19 20">
    <name type="scientific">Candidatus Avoscillospira stercorigallinarum</name>
    <dbReference type="NCBI Taxonomy" id="2840708"/>
    <lineage>
        <taxon>Bacteria</taxon>
        <taxon>Bacillati</taxon>
        <taxon>Bacillota</taxon>
        <taxon>Clostridia</taxon>
        <taxon>Eubacteriales</taxon>
        <taxon>Oscillospiraceae</taxon>
        <taxon>Oscillospiraceae incertae sedis</taxon>
        <taxon>Candidatus Avoscillospira</taxon>
    </lineage>
</organism>
<evidence type="ECO:0000256" key="6">
    <source>
        <dbReference type="ARBA" id="ARBA00022833"/>
    </source>
</evidence>
<evidence type="ECO:0000256" key="12">
    <source>
        <dbReference type="ARBA" id="ARBA00061423"/>
    </source>
</evidence>
<dbReference type="GO" id="GO:0046872">
    <property type="term" value="F:metal ion binding"/>
    <property type="evidence" value="ECO:0007669"/>
    <property type="project" value="UniProtKB-KW"/>
</dbReference>
<accession>A0A9D1CN86</accession>
<dbReference type="PANTHER" id="PTHR43501">
    <property type="entry name" value="CYTOSOL NON-SPECIFIC DIPEPTIDASE"/>
    <property type="match status" value="1"/>
</dbReference>
<keyword evidence="3" id="KW-0645">Protease</keyword>
<dbReference type="CDD" id="cd03890">
    <property type="entry name" value="M20_pepD"/>
    <property type="match status" value="1"/>
</dbReference>
<comment type="catalytic activity">
    <reaction evidence="9">
        <text>Hydrolysis of dipeptides, preferentially hydrophobic dipeptides including prolyl amino acids.</text>
        <dbReference type="EC" id="3.4.13.18"/>
    </reaction>
</comment>
<dbReference type="GO" id="GO:0006508">
    <property type="term" value="P:proteolysis"/>
    <property type="evidence" value="ECO:0007669"/>
    <property type="project" value="UniProtKB-KW"/>
</dbReference>
<evidence type="ECO:0000313" key="20">
    <source>
        <dbReference type="Proteomes" id="UP000886874"/>
    </source>
</evidence>
<evidence type="ECO:0000256" key="11">
    <source>
        <dbReference type="ARBA" id="ARBA00044252"/>
    </source>
</evidence>
<comment type="caution">
    <text evidence="19">The sequence shown here is derived from an EMBL/GenBank/DDBJ whole genome shotgun (WGS) entry which is preliminary data.</text>
</comment>
<name>A0A9D1CN86_9FIRM</name>
<dbReference type="Proteomes" id="UP000886874">
    <property type="component" value="Unassembled WGS sequence"/>
</dbReference>
<evidence type="ECO:0000256" key="7">
    <source>
        <dbReference type="ARBA" id="ARBA00023049"/>
    </source>
</evidence>
<dbReference type="PRINTS" id="PR00934">
    <property type="entry name" value="XHISDIPTASE"/>
</dbReference>
<evidence type="ECO:0000256" key="4">
    <source>
        <dbReference type="ARBA" id="ARBA00022723"/>
    </source>
</evidence>
<keyword evidence="6" id="KW-0862">Zinc</keyword>
<dbReference type="Gene3D" id="3.40.630.10">
    <property type="entry name" value="Zn peptidases"/>
    <property type="match status" value="2"/>
</dbReference>
<keyword evidence="5" id="KW-0378">Hydrolase</keyword>
<evidence type="ECO:0000256" key="1">
    <source>
        <dbReference type="ARBA" id="ARBA00001941"/>
    </source>
</evidence>
<evidence type="ECO:0000256" key="5">
    <source>
        <dbReference type="ARBA" id="ARBA00022801"/>
    </source>
</evidence>
<dbReference type="Pfam" id="PF07687">
    <property type="entry name" value="M20_dimer"/>
    <property type="match status" value="1"/>
</dbReference>
<dbReference type="EMBL" id="DVFN01000030">
    <property type="protein sequence ID" value="HIQ69112.1"/>
    <property type="molecule type" value="Genomic_DNA"/>
</dbReference>
<evidence type="ECO:0000256" key="14">
    <source>
        <dbReference type="ARBA" id="ARBA00075285"/>
    </source>
</evidence>
<feature type="domain" description="Peptidase M20 dimerisation" evidence="18">
    <location>
        <begin position="206"/>
        <end position="289"/>
    </location>
</feature>
<dbReference type="EC" id="3.4.13.18" evidence="10"/>
<sequence length="488" mass="52811">MSVLGQMQPEKVLHYFEEICAIPHGSGNTRAISDYCVAFARARNLPVWQDAAENVVIVKAASAGYEEVPAVILQGHLDMVCDREQDCDLDMEREGLQLKTDGSYVWAEGTTLGGDDGIAVAMALAALDDETLAHPRLEVVLTTGEEIGMLGAVALEPAMLEGRMMLNVDSEVEGVFTVSCAGGVRATSHVPVDYETARGVFCGVILKGLTGGHSGVEIHKGRANANQLMGRVLGALTAELPVHLAAIVGGQADNAIANECVATMVVREEDLERAAAIVAAMGETFRREYQTADPGLTVEWRQDPQDEDHEAVTTAESARRVTDALLLLPHGIQTWSMDIPGLVQTSLNLGVARLAAGELTATFAVRSSLASEKAWVCDRIERVTALLGGHVTYVGDYPAWEYQKDSPLRDLVVDVYRRQYGKEPVIEAIHAGLECGVFAGKLPGLQCISFGPNLLEIHTVREKMDVASVQRTWAMLVEILRRTRELTR</sequence>
<evidence type="ECO:0000256" key="16">
    <source>
        <dbReference type="ARBA" id="ARBA00077688"/>
    </source>
</evidence>
<keyword evidence="7" id="KW-0482">Metalloprotease</keyword>
<comment type="cofactor">
    <cofactor evidence="1">
        <name>Co(2+)</name>
        <dbReference type="ChEBI" id="CHEBI:48828"/>
    </cofactor>
</comment>
<comment type="similarity">
    <text evidence="12">Belongs to the peptidase M20C family.</text>
</comment>
<reference evidence="19" key="2">
    <citation type="journal article" date="2021" name="PeerJ">
        <title>Extensive microbial diversity within the chicken gut microbiome revealed by metagenomics and culture.</title>
        <authorList>
            <person name="Gilroy R."/>
            <person name="Ravi A."/>
            <person name="Getino M."/>
            <person name="Pursley I."/>
            <person name="Horton D.L."/>
            <person name="Alikhan N.F."/>
            <person name="Baker D."/>
            <person name="Gharbi K."/>
            <person name="Hall N."/>
            <person name="Watson M."/>
            <person name="Adriaenssens E.M."/>
            <person name="Foster-Nyarko E."/>
            <person name="Jarju S."/>
            <person name="Secka A."/>
            <person name="Antonio M."/>
            <person name="Oren A."/>
            <person name="Chaudhuri R.R."/>
            <person name="La Ragione R."/>
            <person name="Hildebrand F."/>
            <person name="Pallen M.J."/>
        </authorList>
    </citation>
    <scope>NUCLEOTIDE SEQUENCE</scope>
    <source>
        <strain evidence="19">ChiSjej2B20-13462</strain>
    </source>
</reference>
<dbReference type="FunFam" id="3.40.630.10:FF:000018">
    <property type="entry name" value="Aminoacyl-histidine dipeptidase PepD"/>
    <property type="match status" value="1"/>
</dbReference>
<keyword evidence="8" id="KW-0170">Cobalt</keyword>
<evidence type="ECO:0000256" key="15">
    <source>
        <dbReference type="ARBA" id="ARBA00076004"/>
    </source>
</evidence>
<dbReference type="SUPFAM" id="SSF53187">
    <property type="entry name" value="Zn-dependent exopeptidases"/>
    <property type="match status" value="1"/>
</dbReference>
<dbReference type="AlphaFoldDB" id="A0A9D1CN86"/>
<dbReference type="InterPro" id="IPR036264">
    <property type="entry name" value="Bact_exopeptidase_dim_dom"/>
</dbReference>
<dbReference type="GO" id="GO:0070573">
    <property type="term" value="F:metallodipeptidase activity"/>
    <property type="evidence" value="ECO:0007669"/>
    <property type="project" value="TreeGrafter"/>
</dbReference>
<gene>
    <name evidence="19" type="ORF">IAA67_02110</name>
</gene>
<evidence type="ECO:0000256" key="8">
    <source>
        <dbReference type="ARBA" id="ARBA00023285"/>
    </source>
</evidence>
<keyword evidence="4" id="KW-0479">Metal-binding</keyword>
<evidence type="ECO:0000256" key="13">
    <source>
        <dbReference type="ARBA" id="ARBA00071271"/>
    </source>
</evidence>
<evidence type="ECO:0000256" key="9">
    <source>
        <dbReference type="ARBA" id="ARBA00036421"/>
    </source>
</evidence>
<dbReference type="PIRSF" id="PIRSF016599">
    <property type="entry name" value="Xaa-His_dipept"/>
    <property type="match status" value="1"/>
</dbReference>
<dbReference type="NCBIfam" id="TIGR01893">
    <property type="entry name" value="aa-his-dipept"/>
    <property type="match status" value="1"/>
</dbReference>
<evidence type="ECO:0000256" key="2">
    <source>
        <dbReference type="ARBA" id="ARBA00001947"/>
    </source>
</evidence>
<dbReference type="Pfam" id="PF01546">
    <property type="entry name" value="Peptidase_M20"/>
    <property type="match status" value="1"/>
</dbReference>
<reference evidence="19" key="1">
    <citation type="submission" date="2020-10" db="EMBL/GenBank/DDBJ databases">
        <authorList>
            <person name="Gilroy R."/>
        </authorList>
    </citation>
    <scope>NUCLEOTIDE SEQUENCE</scope>
    <source>
        <strain evidence="19">ChiSjej2B20-13462</strain>
    </source>
</reference>
<dbReference type="PANTHER" id="PTHR43501:SF1">
    <property type="entry name" value="CYTOSOL NON-SPECIFIC DIPEPTIDASE"/>
    <property type="match status" value="1"/>
</dbReference>
<dbReference type="InterPro" id="IPR002933">
    <property type="entry name" value="Peptidase_M20"/>
</dbReference>
<evidence type="ECO:0000313" key="19">
    <source>
        <dbReference type="EMBL" id="HIQ69112.1"/>
    </source>
</evidence>
<evidence type="ECO:0000256" key="3">
    <source>
        <dbReference type="ARBA" id="ARBA00022670"/>
    </source>
</evidence>
<dbReference type="InterPro" id="IPR001160">
    <property type="entry name" value="Peptidase_M20C"/>
</dbReference>
<evidence type="ECO:0000256" key="17">
    <source>
        <dbReference type="ARBA" id="ARBA00078074"/>
    </source>
</evidence>
<dbReference type="FunFam" id="3.40.630.10:FF:000015">
    <property type="entry name" value="Aminoacyl-histidine dipeptidase PepD"/>
    <property type="match status" value="1"/>
</dbReference>
<dbReference type="GO" id="GO:0005829">
    <property type="term" value="C:cytosol"/>
    <property type="evidence" value="ECO:0007669"/>
    <property type="project" value="TreeGrafter"/>
</dbReference>
<comment type="cofactor">
    <cofactor evidence="2">
        <name>Zn(2+)</name>
        <dbReference type="ChEBI" id="CHEBI:29105"/>
    </cofactor>
</comment>
<dbReference type="InterPro" id="IPR011650">
    <property type="entry name" value="Peptidase_M20_dimer"/>
</dbReference>
<evidence type="ECO:0000256" key="10">
    <source>
        <dbReference type="ARBA" id="ARBA00038976"/>
    </source>
</evidence>